<dbReference type="CTD" id="254394"/>
<feature type="region of interest" description="Disordered" evidence="16">
    <location>
        <begin position="968"/>
        <end position="1055"/>
    </location>
</feature>
<feature type="compositionally biased region" description="Polar residues" evidence="16">
    <location>
        <begin position="724"/>
        <end position="745"/>
    </location>
</feature>
<dbReference type="InterPro" id="IPR058768">
    <property type="entry name" value="MCM9_N"/>
</dbReference>
<dbReference type="AlphaFoldDB" id="A0AA97J692"/>
<evidence type="ECO:0000256" key="10">
    <source>
        <dbReference type="ARBA" id="ARBA00023204"/>
    </source>
</evidence>
<dbReference type="SMART" id="SM00350">
    <property type="entry name" value="MCM"/>
    <property type="match status" value="1"/>
</dbReference>
<evidence type="ECO:0000256" key="16">
    <source>
        <dbReference type="SAM" id="MobiDB-lite"/>
    </source>
</evidence>
<dbReference type="FunFam" id="2.40.50.140:FF:000120">
    <property type="entry name" value="Probable DNA helicase MCM9"/>
    <property type="match status" value="1"/>
</dbReference>
<dbReference type="GO" id="GO:0097362">
    <property type="term" value="C:MCM8-MCM9 complex"/>
    <property type="evidence" value="ECO:0007669"/>
    <property type="project" value="UniProtKB-ARBA"/>
</dbReference>
<proteinExistence type="inferred from homology"/>
<keyword evidence="7 19" id="KW-0347">Helicase</keyword>
<feature type="region of interest" description="Disordered" evidence="16">
    <location>
        <begin position="670"/>
        <end position="752"/>
    </location>
</feature>
<evidence type="ECO:0000256" key="8">
    <source>
        <dbReference type="ARBA" id="ARBA00022840"/>
    </source>
</evidence>
<dbReference type="InterPro" id="IPR003593">
    <property type="entry name" value="AAA+_ATPase"/>
</dbReference>
<dbReference type="KEGG" id="emc:129327661"/>
<dbReference type="FunFam" id="3.40.50.300:FF:000671">
    <property type="entry name" value="DNA helicase MCM9 isoform X1"/>
    <property type="match status" value="1"/>
</dbReference>
<evidence type="ECO:0000259" key="17">
    <source>
        <dbReference type="PROSITE" id="PS50051"/>
    </source>
</evidence>
<dbReference type="Proteomes" id="UP001190640">
    <property type="component" value="Chromosome 1"/>
</dbReference>
<evidence type="ECO:0000256" key="11">
    <source>
        <dbReference type="ARBA" id="ARBA00023242"/>
    </source>
</evidence>
<dbReference type="InterPro" id="IPR033762">
    <property type="entry name" value="MCM_OB"/>
</dbReference>
<dbReference type="Pfam" id="PF17207">
    <property type="entry name" value="MCM_OB"/>
    <property type="match status" value="1"/>
</dbReference>
<keyword evidence="11" id="KW-0539">Nucleus</keyword>
<evidence type="ECO:0000256" key="2">
    <source>
        <dbReference type="ARBA" id="ARBA00008010"/>
    </source>
</evidence>
<dbReference type="CDD" id="cd17760">
    <property type="entry name" value="MCM9"/>
    <property type="match status" value="1"/>
</dbReference>
<protein>
    <recommendedName>
        <fullName evidence="12">DNA helicase MCM9</fullName>
        <ecNumber evidence="3">3.6.4.12</ecNumber>
    </recommendedName>
    <alternativeName>
        <fullName evidence="13">Minichromosome maintenance 9</fullName>
    </alternativeName>
</protein>
<dbReference type="GO" id="GO:0003697">
    <property type="term" value="F:single-stranded DNA binding"/>
    <property type="evidence" value="ECO:0007669"/>
    <property type="project" value="TreeGrafter"/>
</dbReference>
<dbReference type="GO" id="GO:0016787">
    <property type="term" value="F:hydrolase activity"/>
    <property type="evidence" value="ECO:0007669"/>
    <property type="project" value="UniProtKB-KW"/>
</dbReference>
<evidence type="ECO:0000256" key="15">
    <source>
        <dbReference type="RuleBase" id="RU004070"/>
    </source>
</evidence>
<dbReference type="InterPro" id="IPR031327">
    <property type="entry name" value="MCM"/>
</dbReference>
<evidence type="ECO:0000313" key="18">
    <source>
        <dbReference type="Proteomes" id="UP001190640"/>
    </source>
</evidence>
<dbReference type="SUPFAM" id="SSF50249">
    <property type="entry name" value="Nucleic acid-binding proteins"/>
    <property type="match status" value="1"/>
</dbReference>
<sequence length="1154" mass="128675">MMLLNTEQVNLIGQVFESYILEYHKNDLLQILRERDDDTHYPVIVDALTLFETNMEIGEYFNAFPNEVLPIFDNALRRTALSVFQSVSQAHDFSIKQNLHARISGLPVCPELTRENIPKTKDVGHFLSVTGTVIRTSLVKVLEFERDYMCNKCKHVFVVKADFEQYYTFCRPSACPSEEGCNSSKFTCLSGTSCAPSSCRDYQEIKIQEQVQRLAVGSIPRSMMVVLEDDLVDSCKSGDDITVYGVVMQRWKPFHQDARCDVEIVLKANYIQVNNEQPTGLIIDEEIHKEFEDFWGKHRSDPLAGRNEILASLCPQVFGLYLVKLAVAMVLAGGVQRTDAAGTRVRGESHLLLVGDPGTGKSQFLKYAVKITPRSVLTAGIGSTSAGLTVTAVKDSGEWNLEAGALVLADGGLCCIDEFNSIKEHDRTSIHEAMEQQTISVAKAGLVCKLNTRTTILAATNPKGQYDPNESVSVNIALGSPLLSRFDLVLVLLDTRNEEWDRIISSFILENKGCPSVSEKLWTMERMKTYFRLIKNLQPVLTEKSNLILVRYYQMQRQSDCRNAARTTVRLLESLIRLAEAHARLMFRDIVTVEDAITVVSIVESSMQGGALLGGVNALHTSFPENPMEQYRMQCELILEKLELQDILCDELQRLDRLQPENSYHFQQSLETRNNGTEASFSNNTLGKPDQTSHQQYSDGADSTEVQPHLAKRNPESDAYPGFLSSQTSDVIPQQSKQSKSTSDGSLHWFDSIMDGSSETEKSICESPFARTSQDSLIWKALNNGPYSKEKNYLIETEHAEMGESLKKTAPGDTREQVIVSGLEEGKEDIPPGFPSKASHKDPAVLFPSLPDSVITQRTSKKWQSMNLEKARGFCASTPNPEAVSGLAPLSPHPAGASQSPTRDLNILASHSVSMNQRLVTSTRKRSRDQIKKGGVTGSSVEPEIQQKSGQKAAKLAKFLFRQKSKLAKSSENENHAKLPVYSPHSIARNVSERERTKEEGSEKYQKEHSINNGKYNMKERSCNNTGEEQQQLQRKAISPPSTKTKGMGEETVEGPNTKKVCASTLVKLSTFSFIPATESKVESPSSLTVARNNMERQRLPLKNHTESADHTRKCFEMGKVSKVTGKSLFSLPDFDDAALDFDWDEEIKKKPKS</sequence>
<dbReference type="GO" id="GO:0005634">
    <property type="term" value="C:nucleus"/>
    <property type="evidence" value="ECO:0007669"/>
    <property type="project" value="UniProtKB-SubCell"/>
</dbReference>
<dbReference type="EC" id="3.6.4.12" evidence="3"/>
<dbReference type="GO" id="GO:0017116">
    <property type="term" value="F:single-stranded DNA helicase activity"/>
    <property type="evidence" value="ECO:0007669"/>
    <property type="project" value="TreeGrafter"/>
</dbReference>
<evidence type="ECO:0000256" key="13">
    <source>
        <dbReference type="ARBA" id="ARBA00042301"/>
    </source>
</evidence>
<evidence type="ECO:0000256" key="6">
    <source>
        <dbReference type="ARBA" id="ARBA00022801"/>
    </source>
</evidence>
<reference evidence="19" key="1">
    <citation type="submission" date="2025-08" db="UniProtKB">
        <authorList>
            <consortium name="RefSeq"/>
        </authorList>
    </citation>
    <scope>IDENTIFICATION</scope>
    <source>
        <tissue evidence="19">Blood</tissue>
    </source>
</reference>
<dbReference type="InterPro" id="IPR027417">
    <property type="entry name" value="P-loop_NTPase"/>
</dbReference>
<evidence type="ECO:0000256" key="3">
    <source>
        <dbReference type="ARBA" id="ARBA00012551"/>
    </source>
</evidence>
<dbReference type="InterPro" id="IPR012340">
    <property type="entry name" value="NA-bd_OB-fold"/>
</dbReference>
<keyword evidence="4 15" id="KW-0547">Nucleotide-binding</keyword>
<evidence type="ECO:0000256" key="14">
    <source>
        <dbReference type="ARBA" id="ARBA00047995"/>
    </source>
</evidence>
<evidence type="ECO:0000256" key="7">
    <source>
        <dbReference type="ARBA" id="ARBA00022806"/>
    </source>
</evidence>
<comment type="subcellular location">
    <subcellularLocation>
        <location evidence="1">Nucleus</location>
    </subcellularLocation>
</comment>
<dbReference type="SMART" id="SM00382">
    <property type="entry name" value="AAA"/>
    <property type="match status" value="1"/>
</dbReference>
<keyword evidence="5" id="KW-0227">DNA damage</keyword>
<dbReference type="PROSITE" id="PS50051">
    <property type="entry name" value="MCM_2"/>
    <property type="match status" value="1"/>
</dbReference>
<evidence type="ECO:0000256" key="9">
    <source>
        <dbReference type="ARBA" id="ARBA00023125"/>
    </source>
</evidence>
<evidence type="ECO:0000313" key="19">
    <source>
        <dbReference type="RefSeq" id="XP_054832390.1"/>
    </source>
</evidence>
<accession>A0AA97J692</accession>
<feature type="region of interest" description="Disordered" evidence="16">
    <location>
        <begin position="918"/>
        <end position="950"/>
    </location>
</feature>
<dbReference type="PANTHER" id="PTHR11630">
    <property type="entry name" value="DNA REPLICATION LICENSING FACTOR MCM FAMILY MEMBER"/>
    <property type="match status" value="1"/>
</dbReference>
<name>A0AA97J692_EUBMA</name>
<evidence type="ECO:0000256" key="4">
    <source>
        <dbReference type="ARBA" id="ARBA00022741"/>
    </source>
</evidence>
<dbReference type="Gene3D" id="3.40.50.300">
    <property type="entry name" value="P-loop containing nucleotide triphosphate hydrolases"/>
    <property type="match status" value="1"/>
</dbReference>
<dbReference type="Pfam" id="PF17855">
    <property type="entry name" value="MCM_lid"/>
    <property type="match status" value="1"/>
</dbReference>
<feature type="domain" description="MCM C-terminal AAA(+) ATPase" evidence="17">
    <location>
        <begin position="305"/>
        <end position="508"/>
    </location>
</feature>
<feature type="compositionally biased region" description="Basic and acidic residues" evidence="16">
    <location>
        <begin position="991"/>
        <end position="1010"/>
    </location>
</feature>
<keyword evidence="18" id="KW-1185">Reference proteome</keyword>
<feature type="compositionally biased region" description="Polar residues" evidence="16">
    <location>
        <begin position="670"/>
        <end position="698"/>
    </location>
</feature>
<dbReference type="GO" id="GO:0005524">
    <property type="term" value="F:ATP binding"/>
    <property type="evidence" value="ECO:0007669"/>
    <property type="project" value="UniProtKB-KW"/>
</dbReference>
<dbReference type="Gene3D" id="2.40.50.140">
    <property type="entry name" value="Nucleic acid-binding proteins"/>
    <property type="match status" value="1"/>
</dbReference>
<organism evidence="18 19">
    <name type="scientific">Eublepharis macularius</name>
    <name type="common">Leopard gecko</name>
    <name type="synonym">Cyrtodactylus macularius</name>
    <dbReference type="NCBI Taxonomy" id="481883"/>
    <lineage>
        <taxon>Eukaryota</taxon>
        <taxon>Metazoa</taxon>
        <taxon>Chordata</taxon>
        <taxon>Craniata</taxon>
        <taxon>Vertebrata</taxon>
        <taxon>Euteleostomi</taxon>
        <taxon>Lepidosauria</taxon>
        <taxon>Squamata</taxon>
        <taxon>Bifurcata</taxon>
        <taxon>Gekkota</taxon>
        <taxon>Eublepharidae</taxon>
        <taxon>Eublepharinae</taxon>
        <taxon>Eublepharis</taxon>
    </lineage>
</organism>
<evidence type="ECO:0000256" key="5">
    <source>
        <dbReference type="ARBA" id="ARBA00022763"/>
    </source>
</evidence>
<keyword evidence="6" id="KW-0378">Hydrolase</keyword>
<keyword evidence="10" id="KW-0234">DNA repair</keyword>
<dbReference type="Pfam" id="PF26066">
    <property type="entry name" value="MCM9_N"/>
    <property type="match status" value="1"/>
</dbReference>
<dbReference type="GeneID" id="129327661"/>
<dbReference type="PRINTS" id="PR01657">
    <property type="entry name" value="MCMFAMILY"/>
</dbReference>
<evidence type="ECO:0000256" key="1">
    <source>
        <dbReference type="ARBA" id="ARBA00004123"/>
    </source>
</evidence>
<dbReference type="InterPro" id="IPR041562">
    <property type="entry name" value="MCM_lid"/>
</dbReference>
<dbReference type="RefSeq" id="XP_054832390.1">
    <property type="nucleotide sequence ID" value="XM_054976415.1"/>
</dbReference>
<dbReference type="SUPFAM" id="SSF52540">
    <property type="entry name" value="P-loop containing nucleoside triphosphate hydrolases"/>
    <property type="match status" value="1"/>
</dbReference>
<dbReference type="Pfam" id="PF00493">
    <property type="entry name" value="MCM"/>
    <property type="match status" value="1"/>
</dbReference>
<gene>
    <name evidence="19" type="primary">MCM9</name>
</gene>
<keyword evidence="9 15" id="KW-0238">DNA-binding</keyword>
<comment type="similarity">
    <text evidence="2 15">Belongs to the MCM family.</text>
</comment>
<dbReference type="GO" id="GO:0000724">
    <property type="term" value="P:double-strand break repair via homologous recombination"/>
    <property type="evidence" value="ECO:0007669"/>
    <property type="project" value="UniProtKB-ARBA"/>
</dbReference>
<keyword evidence="8 15" id="KW-0067">ATP-binding</keyword>
<comment type="catalytic activity">
    <reaction evidence="14">
        <text>ATP + H2O = ADP + phosphate + H(+)</text>
        <dbReference type="Rhea" id="RHEA:13065"/>
        <dbReference type="ChEBI" id="CHEBI:15377"/>
        <dbReference type="ChEBI" id="CHEBI:15378"/>
        <dbReference type="ChEBI" id="CHEBI:30616"/>
        <dbReference type="ChEBI" id="CHEBI:43474"/>
        <dbReference type="ChEBI" id="CHEBI:456216"/>
        <dbReference type="EC" id="3.6.4.12"/>
    </reaction>
</comment>
<dbReference type="InterPro" id="IPR001208">
    <property type="entry name" value="MCM_dom"/>
</dbReference>
<feature type="compositionally biased region" description="Polar residues" evidence="16">
    <location>
        <begin position="1023"/>
        <end position="1045"/>
    </location>
</feature>
<evidence type="ECO:0000256" key="12">
    <source>
        <dbReference type="ARBA" id="ARBA00041085"/>
    </source>
</evidence>
<dbReference type="PANTHER" id="PTHR11630:SF48">
    <property type="entry name" value="DNA HELICASE MCM9"/>
    <property type="match status" value="1"/>
</dbReference>